<organism evidence="3 4">
    <name type="scientific">Chionoecetes opilio</name>
    <name type="common">Atlantic snow crab</name>
    <name type="synonym">Cancer opilio</name>
    <dbReference type="NCBI Taxonomy" id="41210"/>
    <lineage>
        <taxon>Eukaryota</taxon>
        <taxon>Metazoa</taxon>
        <taxon>Ecdysozoa</taxon>
        <taxon>Arthropoda</taxon>
        <taxon>Crustacea</taxon>
        <taxon>Multicrustacea</taxon>
        <taxon>Malacostraca</taxon>
        <taxon>Eumalacostraca</taxon>
        <taxon>Eucarida</taxon>
        <taxon>Decapoda</taxon>
        <taxon>Pleocyemata</taxon>
        <taxon>Brachyura</taxon>
        <taxon>Eubrachyura</taxon>
        <taxon>Majoidea</taxon>
        <taxon>Majidae</taxon>
        <taxon>Chionoecetes</taxon>
    </lineage>
</organism>
<dbReference type="EMBL" id="JACEEZ010007030">
    <property type="protein sequence ID" value="KAG0724355.1"/>
    <property type="molecule type" value="Genomic_DNA"/>
</dbReference>
<dbReference type="AlphaFoldDB" id="A0A8J4YQ02"/>
<dbReference type="GO" id="GO:0004843">
    <property type="term" value="F:cysteine-type deubiquitinase activity"/>
    <property type="evidence" value="ECO:0007669"/>
    <property type="project" value="InterPro"/>
</dbReference>
<keyword evidence="3" id="KW-0378">Hydrolase</keyword>
<reference evidence="3" key="1">
    <citation type="submission" date="2020-07" db="EMBL/GenBank/DDBJ databases">
        <title>The High-quality genome of the commercially important snow crab, Chionoecetes opilio.</title>
        <authorList>
            <person name="Jeong J.-H."/>
            <person name="Ryu S."/>
        </authorList>
    </citation>
    <scope>NUCLEOTIDE SEQUENCE</scope>
    <source>
        <strain evidence="3">MADBK_172401_WGS</strain>
        <tissue evidence="3">Digestive gland</tissue>
    </source>
</reference>
<evidence type="ECO:0000313" key="4">
    <source>
        <dbReference type="Proteomes" id="UP000770661"/>
    </source>
</evidence>
<comment type="caution">
    <text evidence="3">The sequence shown here is derived from an EMBL/GenBank/DDBJ whole genome shotgun (WGS) entry which is preliminary data.</text>
</comment>
<sequence length="264" mass="29668">MASRILASKSSLKRHYQEHSKRWKLHGKCFRHGILRAVPRSNQQLLVQLQQVFSMLCFTHRTYIAPRHFHDKSRPPWFSPGTQQDCSEYLRHLMITLHEEERAGQALPEYRSASSSRARRPASPRTCSRSPTTPPPRTLWEGEQAVKGEGAECITIAPDGVLRVSSNDGTLHGEGETFGGHGRKMSVHVESFKGYVPGEPMEGVDQVDHGPLQDSSWARECCRSLTTPRWRMPRRRTATAATQTRSCITCVTGNTPVTASHTIS</sequence>
<protein>
    <submittedName>
        <fullName evidence="3">Ubiquitin carboxyl-terminal hydrolase 35</fullName>
    </submittedName>
</protein>
<dbReference type="Pfam" id="PF00443">
    <property type="entry name" value="UCH"/>
    <property type="match status" value="1"/>
</dbReference>
<feature type="region of interest" description="Disordered" evidence="1">
    <location>
        <begin position="105"/>
        <end position="140"/>
    </location>
</feature>
<dbReference type="SUPFAM" id="SSF54001">
    <property type="entry name" value="Cysteine proteinases"/>
    <property type="match status" value="1"/>
</dbReference>
<dbReference type="Gene3D" id="3.90.70.10">
    <property type="entry name" value="Cysteine proteinases"/>
    <property type="match status" value="1"/>
</dbReference>
<accession>A0A8J4YQ02</accession>
<name>A0A8J4YQ02_CHIOP</name>
<evidence type="ECO:0000313" key="3">
    <source>
        <dbReference type="EMBL" id="KAG0724355.1"/>
    </source>
</evidence>
<dbReference type="OrthoDB" id="2420415at2759"/>
<dbReference type="GO" id="GO:0016579">
    <property type="term" value="P:protein deubiquitination"/>
    <property type="evidence" value="ECO:0007669"/>
    <property type="project" value="InterPro"/>
</dbReference>
<evidence type="ECO:0000259" key="2">
    <source>
        <dbReference type="Pfam" id="PF00443"/>
    </source>
</evidence>
<feature type="domain" description="Peptidase C19 ubiquitin carboxyl-terminal hydrolase" evidence="2">
    <location>
        <begin position="38"/>
        <end position="109"/>
    </location>
</feature>
<evidence type="ECO:0000256" key="1">
    <source>
        <dbReference type="SAM" id="MobiDB-lite"/>
    </source>
</evidence>
<gene>
    <name evidence="3" type="primary">USP35</name>
    <name evidence="3" type="ORF">GWK47_040747</name>
</gene>
<dbReference type="InterPro" id="IPR001394">
    <property type="entry name" value="Peptidase_C19_UCH"/>
</dbReference>
<dbReference type="Proteomes" id="UP000770661">
    <property type="component" value="Unassembled WGS sequence"/>
</dbReference>
<proteinExistence type="predicted"/>
<keyword evidence="4" id="KW-1185">Reference proteome</keyword>
<dbReference type="InterPro" id="IPR038765">
    <property type="entry name" value="Papain-like_cys_pep_sf"/>
</dbReference>